<name>A0A3R7JYE0_TRYRA</name>
<comment type="caution">
    <text evidence="2">The sequence shown here is derived from an EMBL/GenBank/DDBJ whole genome shotgun (WGS) entry which is preliminary data.</text>
</comment>
<protein>
    <submittedName>
        <fullName evidence="2">Uncharacterized protein</fullName>
    </submittedName>
</protein>
<feature type="non-terminal residue" evidence="2">
    <location>
        <position position="1"/>
    </location>
</feature>
<evidence type="ECO:0000313" key="3">
    <source>
        <dbReference type="Proteomes" id="UP000283634"/>
    </source>
</evidence>
<feature type="compositionally biased region" description="Polar residues" evidence="1">
    <location>
        <begin position="58"/>
        <end position="69"/>
    </location>
</feature>
<dbReference type="GeneID" id="40332504"/>
<dbReference type="RefSeq" id="XP_029234859.1">
    <property type="nucleotide sequence ID" value="XM_029385314.1"/>
</dbReference>
<proteinExistence type="predicted"/>
<dbReference type="AlphaFoldDB" id="A0A3R7JYE0"/>
<keyword evidence="3" id="KW-1185">Reference proteome</keyword>
<accession>A0A3R7JYE0</accession>
<evidence type="ECO:0000313" key="2">
    <source>
        <dbReference type="EMBL" id="RNE98837.1"/>
    </source>
</evidence>
<reference evidence="2 3" key="1">
    <citation type="journal article" date="2018" name="BMC Genomics">
        <title>Genomic comparison of Trypanosoma conorhini and Trypanosoma rangeli to Trypanosoma cruzi strains of high and low virulence.</title>
        <authorList>
            <person name="Bradwell K.R."/>
            <person name="Koparde V.N."/>
            <person name="Matveyev A.V."/>
            <person name="Serrano M.G."/>
            <person name="Alves J.M."/>
            <person name="Parikh H."/>
            <person name="Huang B."/>
            <person name="Lee V."/>
            <person name="Espinosa-Alvarez O."/>
            <person name="Ortiz P.A."/>
            <person name="Costa-Martins A.G."/>
            <person name="Teixeira M.M."/>
            <person name="Buck G.A."/>
        </authorList>
    </citation>
    <scope>NUCLEOTIDE SEQUENCE [LARGE SCALE GENOMIC DNA]</scope>
    <source>
        <strain evidence="2 3">AM80</strain>
    </source>
</reference>
<feature type="compositionally biased region" description="Pro residues" evidence="1">
    <location>
        <begin position="34"/>
        <end position="50"/>
    </location>
</feature>
<organism evidence="2 3">
    <name type="scientific">Trypanosoma rangeli</name>
    <dbReference type="NCBI Taxonomy" id="5698"/>
    <lineage>
        <taxon>Eukaryota</taxon>
        <taxon>Discoba</taxon>
        <taxon>Euglenozoa</taxon>
        <taxon>Kinetoplastea</taxon>
        <taxon>Metakinetoplastina</taxon>
        <taxon>Trypanosomatida</taxon>
        <taxon>Trypanosomatidae</taxon>
        <taxon>Trypanosoma</taxon>
        <taxon>Herpetosoma</taxon>
    </lineage>
</organism>
<sequence>QATVPVGGGATHAVTTAAGERAATGRGRTEQPPRHPTPRPTCPEHPPPPNHAIVDSPPRTSAVQPQTQGGHCDSSAASRRFICASQLGTCEAVRWSR</sequence>
<dbReference type="Proteomes" id="UP000283634">
    <property type="component" value="Unassembled WGS sequence"/>
</dbReference>
<gene>
    <name evidence="2" type="ORF">TraAM80_08571</name>
</gene>
<evidence type="ECO:0000256" key="1">
    <source>
        <dbReference type="SAM" id="MobiDB-lite"/>
    </source>
</evidence>
<dbReference type="EMBL" id="MKGL01000431">
    <property type="protein sequence ID" value="RNE98837.1"/>
    <property type="molecule type" value="Genomic_DNA"/>
</dbReference>
<feature type="compositionally biased region" description="Low complexity" evidence="1">
    <location>
        <begin position="11"/>
        <end position="26"/>
    </location>
</feature>
<feature type="region of interest" description="Disordered" evidence="1">
    <location>
        <begin position="1"/>
        <end position="75"/>
    </location>
</feature>
<feature type="compositionally biased region" description="Gly residues" evidence="1">
    <location>
        <begin position="1"/>
        <end position="10"/>
    </location>
</feature>